<keyword evidence="3" id="KW-1185">Reference proteome</keyword>
<gene>
    <name evidence="2" type="ORF">E2558_04815</name>
</gene>
<dbReference type="InterPro" id="IPR046229">
    <property type="entry name" value="TnpC-like"/>
</dbReference>
<feature type="coiled-coil region" evidence="1">
    <location>
        <begin position="88"/>
        <end position="122"/>
    </location>
</feature>
<accession>A0A4Z1BFJ5</accession>
<dbReference type="AlphaFoldDB" id="A0A4Z1BFJ5"/>
<sequence>MGKQSRNTDKIIQLAKEKSHNTRLNVEKIISKMSLEGKTINFNTVAAEAKVSKSWLYKESDIRKQIENIRHRQLNGKRLNSTPIKKNKKSEEILIKTLKARIKELEEENGQLKNQVQKLYGELYFKD</sequence>
<dbReference type="Proteomes" id="UP000297459">
    <property type="component" value="Unassembled WGS sequence"/>
</dbReference>
<keyword evidence="1" id="KW-0175">Coiled coil</keyword>
<evidence type="ECO:0000313" key="2">
    <source>
        <dbReference type="EMBL" id="TGN28968.1"/>
    </source>
</evidence>
<evidence type="ECO:0000256" key="1">
    <source>
        <dbReference type="SAM" id="Coils"/>
    </source>
</evidence>
<reference evidence="2 3" key="1">
    <citation type="submission" date="2019-04" db="EMBL/GenBank/DDBJ databases">
        <title>Genomic characterization of Staphylococcus petrasii strains.</title>
        <authorList>
            <person name="Vrbovska V."/>
            <person name="Kovarovic V."/>
            <person name="Maslanova I."/>
            <person name="Indrakova A."/>
            <person name="Petras P."/>
            <person name="Sedo O."/>
            <person name="Svec P."/>
            <person name="Fisarova L."/>
            <person name="Sedlacek I."/>
            <person name="Doskar J."/>
            <person name="Pantucek R."/>
        </authorList>
    </citation>
    <scope>NUCLEOTIDE SEQUENCE [LARGE SCALE GENOMIC DNA]</scope>
    <source>
        <strain evidence="2 3">CCM 8529</strain>
    </source>
</reference>
<evidence type="ECO:0000313" key="3">
    <source>
        <dbReference type="Proteomes" id="UP000297459"/>
    </source>
</evidence>
<name>A0A4Z1BFJ5_9STAP</name>
<dbReference type="EMBL" id="SRPJ01000001">
    <property type="protein sequence ID" value="TGN28968.1"/>
    <property type="molecule type" value="Genomic_DNA"/>
</dbReference>
<comment type="caution">
    <text evidence="2">The sequence shown here is derived from an EMBL/GenBank/DDBJ whole genome shotgun (WGS) entry which is preliminary data.</text>
</comment>
<protein>
    <submittedName>
        <fullName evidence="2">Transposase</fullName>
    </submittedName>
</protein>
<organism evidence="2 3">
    <name type="scientific">Staphylococcus pragensis</name>
    <dbReference type="NCBI Taxonomy" id="1611836"/>
    <lineage>
        <taxon>Bacteria</taxon>
        <taxon>Bacillati</taxon>
        <taxon>Bacillota</taxon>
        <taxon>Bacilli</taxon>
        <taxon>Bacillales</taxon>
        <taxon>Staphylococcaceae</taxon>
        <taxon>Staphylococcus</taxon>
    </lineage>
</organism>
<dbReference type="Pfam" id="PF19776">
    <property type="entry name" value="DUF6262"/>
    <property type="match status" value="1"/>
</dbReference>
<proteinExistence type="predicted"/>
<dbReference type="RefSeq" id="WP_000517973.1">
    <property type="nucleotide sequence ID" value="NZ_BMCY01000001.1"/>
</dbReference>